<keyword evidence="2" id="KW-0472">Membrane</keyword>
<feature type="compositionally biased region" description="Basic residues" evidence="1">
    <location>
        <begin position="78"/>
        <end position="87"/>
    </location>
</feature>
<feature type="region of interest" description="Disordered" evidence="1">
    <location>
        <begin position="59"/>
        <end position="88"/>
    </location>
</feature>
<reference evidence="3" key="1">
    <citation type="journal article" date="2020" name="Cell">
        <title>Large-Scale Comparative Analyses of Tick Genomes Elucidate Their Genetic Diversity and Vector Capacities.</title>
        <authorList>
            <consortium name="Tick Genome and Microbiome Consortium (TIGMIC)"/>
            <person name="Jia N."/>
            <person name="Wang J."/>
            <person name="Shi W."/>
            <person name="Du L."/>
            <person name="Sun Y."/>
            <person name="Zhan W."/>
            <person name="Jiang J.F."/>
            <person name="Wang Q."/>
            <person name="Zhang B."/>
            <person name="Ji P."/>
            <person name="Bell-Sakyi L."/>
            <person name="Cui X.M."/>
            <person name="Yuan T.T."/>
            <person name="Jiang B.G."/>
            <person name="Yang W.F."/>
            <person name="Lam T.T."/>
            <person name="Chang Q.C."/>
            <person name="Ding S.J."/>
            <person name="Wang X.J."/>
            <person name="Zhu J.G."/>
            <person name="Ruan X.D."/>
            <person name="Zhao L."/>
            <person name="Wei J.T."/>
            <person name="Ye R.Z."/>
            <person name="Que T.C."/>
            <person name="Du C.H."/>
            <person name="Zhou Y.H."/>
            <person name="Cheng J.X."/>
            <person name="Dai P.F."/>
            <person name="Guo W.B."/>
            <person name="Han X.H."/>
            <person name="Huang E.J."/>
            <person name="Li L.F."/>
            <person name="Wei W."/>
            <person name="Gao Y.C."/>
            <person name="Liu J.Z."/>
            <person name="Shao H.Z."/>
            <person name="Wang X."/>
            <person name="Wang C.C."/>
            <person name="Yang T.C."/>
            <person name="Huo Q.B."/>
            <person name="Li W."/>
            <person name="Chen H.Y."/>
            <person name="Chen S.E."/>
            <person name="Zhou L.G."/>
            <person name="Ni X.B."/>
            <person name="Tian J.H."/>
            <person name="Sheng Y."/>
            <person name="Liu T."/>
            <person name="Pan Y.S."/>
            <person name="Xia L.Y."/>
            <person name="Li J."/>
            <person name="Zhao F."/>
            <person name="Cao W.C."/>
        </authorList>
    </citation>
    <scope>NUCLEOTIDE SEQUENCE</scope>
    <source>
        <strain evidence="3">Rmic-2018</strain>
    </source>
</reference>
<dbReference type="EMBL" id="JABSTU010000002">
    <property type="protein sequence ID" value="KAH8036948.1"/>
    <property type="molecule type" value="Genomic_DNA"/>
</dbReference>
<proteinExistence type="predicted"/>
<feature type="transmembrane region" description="Helical" evidence="2">
    <location>
        <begin position="138"/>
        <end position="160"/>
    </location>
</feature>
<gene>
    <name evidence="3" type="ORF">HPB51_007617</name>
</gene>
<comment type="caution">
    <text evidence="3">The sequence shown here is derived from an EMBL/GenBank/DDBJ whole genome shotgun (WGS) entry which is preliminary data.</text>
</comment>
<dbReference type="Proteomes" id="UP000821866">
    <property type="component" value="Chromosome 10"/>
</dbReference>
<evidence type="ECO:0000256" key="1">
    <source>
        <dbReference type="SAM" id="MobiDB-lite"/>
    </source>
</evidence>
<organism evidence="3 4">
    <name type="scientific">Rhipicephalus microplus</name>
    <name type="common">Cattle tick</name>
    <name type="synonym">Boophilus microplus</name>
    <dbReference type="NCBI Taxonomy" id="6941"/>
    <lineage>
        <taxon>Eukaryota</taxon>
        <taxon>Metazoa</taxon>
        <taxon>Ecdysozoa</taxon>
        <taxon>Arthropoda</taxon>
        <taxon>Chelicerata</taxon>
        <taxon>Arachnida</taxon>
        <taxon>Acari</taxon>
        <taxon>Parasitiformes</taxon>
        <taxon>Ixodida</taxon>
        <taxon>Ixodoidea</taxon>
        <taxon>Ixodidae</taxon>
        <taxon>Rhipicephalinae</taxon>
        <taxon>Rhipicephalus</taxon>
        <taxon>Boophilus</taxon>
    </lineage>
</organism>
<keyword evidence="4" id="KW-1185">Reference proteome</keyword>
<keyword evidence="2" id="KW-1133">Transmembrane helix</keyword>
<accession>A0A9J6ERY4</accession>
<protein>
    <submittedName>
        <fullName evidence="3">Uncharacterized protein</fullName>
    </submittedName>
</protein>
<sequence>MPTTAATSTRGREARNRTAWLLLRRCPYIRLALAASVPTLIPLVTLHLHYMSKIREKKTRRRRKIRTGGATTMTRHSTPGRRRRRRPQLLAPLPFDAGPFRASQRPWAGWAWPGAATMESELETRVSTPVVFVNCHDLYVIVAVLGVAILGCACVLAYSFSNFAMLIRNAEEVRSYITSRTNSTDPFGGSNLNTDHLRRSITHKDAIKADFLDIRRRCEFGKDAIKPPFLDIRRG</sequence>
<evidence type="ECO:0000256" key="2">
    <source>
        <dbReference type="SAM" id="Phobius"/>
    </source>
</evidence>
<evidence type="ECO:0000313" key="3">
    <source>
        <dbReference type="EMBL" id="KAH8036948.1"/>
    </source>
</evidence>
<feature type="transmembrane region" description="Helical" evidence="2">
    <location>
        <begin position="28"/>
        <end position="51"/>
    </location>
</feature>
<dbReference type="AlphaFoldDB" id="A0A9J6ERY4"/>
<keyword evidence="2" id="KW-0812">Transmembrane</keyword>
<reference evidence="3" key="2">
    <citation type="submission" date="2021-09" db="EMBL/GenBank/DDBJ databases">
        <authorList>
            <person name="Jia N."/>
            <person name="Wang J."/>
            <person name="Shi W."/>
            <person name="Du L."/>
            <person name="Sun Y."/>
            <person name="Zhan W."/>
            <person name="Jiang J."/>
            <person name="Wang Q."/>
            <person name="Zhang B."/>
            <person name="Ji P."/>
            <person name="Sakyi L.B."/>
            <person name="Cui X."/>
            <person name="Yuan T."/>
            <person name="Jiang B."/>
            <person name="Yang W."/>
            <person name="Lam T.T.-Y."/>
            <person name="Chang Q."/>
            <person name="Ding S."/>
            <person name="Wang X."/>
            <person name="Zhu J."/>
            <person name="Ruan X."/>
            <person name="Zhao L."/>
            <person name="Wei J."/>
            <person name="Que T."/>
            <person name="Du C."/>
            <person name="Cheng J."/>
            <person name="Dai P."/>
            <person name="Han X."/>
            <person name="Huang E."/>
            <person name="Gao Y."/>
            <person name="Liu J."/>
            <person name="Shao H."/>
            <person name="Ye R."/>
            <person name="Li L."/>
            <person name="Wei W."/>
            <person name="Wang X."/>
            <person name="Wang C."/>
            <person name="Huo Q."/>
            <person name="Li W."/>
            <person name="Guo W."/>
            <person name="Chen H."/>
            <person name="Chen S."/>
            <person name="Zhou L."/>
            <person name="Zhou L."/>
            <person name="Ni X."/>
            <person name="Tian J."/>
            <person name="Zhou Y."/>
            <person name="Sheng Y."/>
            <person name="Liu T."/>
            <person name="Pan Y."/>
            <person name="Xia L."/>
            <person name="Li J."/>
            <person name="Zhao F."/>
            <person name="Cao W."/>
        </authorList>
    </citation>
    <scope>NUCLEOTIDE SEQUENCE</scope>
    <source>
        <strain evidence="3">Rmic-2018</strain>
        <tissue evidence="3">Larvae</tissue>
    </source>
</reference>
<name>A0A9J6ERY4_RHIMP</name>
<evidence type="ECO:0000313" key="4">
    <source>
        <dbReference type="Proteomes" id="UP000821866"/>
    </source>
</evidence>